<dbReference type="EMBL" id="JAVDQH010000004">
    <property type="protein sequence ID" value="MDR6243351.1"/>
    <property type="molecule type" value="Genomic_DNA"/>
</dbReference>
<dbReference type="RefSeq" id="WP_188773557.1">
    <property type="nucleotide sequence ID" value="NZ_BMMB01000001.1"/>
</dbReference>
<name>A0ABU1IVV5_9BACL</name>
<accession>A0ABU1IVV5</accession>
<proteinExistence type="predicted"/>
<keyword evidence="2" id="KW-1185">Reference proteome</keyword>
<dbReference type="SUPFAM" id="SSF160719">
    <property type="entry name" value="gpW/gp25-like"/>
    <property type="match status" value="1"/>
</dbReference>
<dbReference type="InterPro" id="IPR020288">
    <property type="entry name" value="Sheath_initiator"/>
</dbReference>
<organism evidence="1 2">
    <name type="scientific">Paenibacillus hunanensis</name>
    <dbReference type="NCBI Taxonomy" id="539262"/>
    <lineage>
        <taxon>Bacteria</taxon>
        <taxon>Bacillati</taxon>
        <taxon>Bacillota</taxon>
        <taxon>Bacilli</taxon>
        <taxon>Bacillales</taxon>
        <taxon>Paenibacillaceae</taxon>
        <taxon>Paenibacillus</taxon>
    </lineage>
</organism>
<protein>
    <submittedName>
        <fullName evidence="1">Phage baseplate assembly protein W</fullName>
    </submittedName>
</protein>
<sequence length="152" mass="17194">MANLFPSTDDFIWGDEEAVAAADRNDIEFGRSWRYDYDAGDFVMTPSGRVAVADGKEAWVQWCHKALLTPRYRHVIYSRDYGSELDTLIGTGQGRAVLESELTRMVTEALLVDARTASVDQFTFSWAEDHCQMTCRITSVQDDVEILESEVI</sequence>
<dbReference type="Pfam" id="PF10934">
    <property type="entry name" value="Sheath_initiator"/>
    <property type="match status" value="1"/>
</dbReference>
<evidence type="ECO:0000313" key="1">
    <source>
        <dbReference type="EMBL" id="MDR6243351.1"/>
    </source>
</evidence>
<comment type="caution">
    <text evidence="1">The sequence shown here is derived from an EMBL/GenBank/DDBJ whole genome shotgun (WGS) entry which is preliminary data.</text>
</comment>
<evidence type="ECO:0000313" key="2">
    <source>
        <dbReference type="Proteomes" id="UP001185028"/>
    </source>
</evidence>
<reference evidence="1 2" key="1">
    <citation type="submission" date="2023-07" db="EMBL/GenBank/DDBJ databases">
        <title>Genomic Encyclopedia of Type Strains, Phase IV (KMG-IV): sequencing the most valuable type-strain genomes for metagenomic binning, comparative biology and taxonomic classification.</title>
        <authorList>
            <person name="Goeker M."/>
        </authorList>
    </citation>
    <scope>NUCLEOTIDE SEQUENCE [LARGE SCALE GENOMIC DNA]</scope>
    <source>
        <strain evidence="1 2">DSM 22170</strain>
    </source>
</reference>
<dbReference type="Gene3D" id="3.10.450.40">
    <property type="match status" value="1"/>
</dbReference>
<gene>
    <name evidence="1" type="ORF">JOC58_001238</name>
</gene>
<dbReference type="Proteomes" id="UP001185028">
    <property type="component" value="Unassembled WGS sequence"/>
</dbReference>